<dbReference type="InParanoid" id="A0A3B5KC47"/>
<sequence length="102" mass="11616">VDPSFRWRNFPCGPLTNPTHVFPLQSPAKMSTLLSIHHIRSFTFFCLRVCDLQVAVAGSELLPLHDEPLQCEFIMYMSHVSSEKGVKKKIEKSRTTLTKLSI</sequence>
<reference evidence="1" key="3">
    <citation type="submission" date="2025-09" db="UniProtKB">
        <authorList>
            <consortium name="Ensembl"/>
        </authorList>
    </citation>
    <scope>IDENTIFICATION</scope>
</reference>
<proteinExistence type="predicted"/>
<dbReference type="Ensembl" id="ENSTRUT00000056750.2">
    <property type="protein sequence ID" value="ENSTRUP00000052973.2"/>
    <property type="gene ID" value="ENSTRUG00000020957.2"/>
</dbReference>
<evidence type="ECO:0000313" key="2">
    <source>
        <dbReference type="Proteomes" id="UP000005226"/>
    </source>
</evidence>
<evidence type="ECO:0000313" key="1">
    <source>
        <dbReference type="Ensembl" id="ENSTRUP00000052973.2"/>
    </source>
</evidence>
<dbReference type="Proteomes" id="UP000005226">
    <property type="component" value="Chromosome 5"/>
</dbReference>
<reference evidence="1" key="2">
    <citation type="submission" date="2025-08" db="UniProtKB">
        <authorList>
            <consortium name="Ensembl"/>
        </authorList>
    </citation>
    <scope>IDENTIFICATION</scope>
</reference>
<organism evidence="1 2">
    <name type="scientific">Takifugu rubripes</name>
    <name type="common">Japanese pufferfish</name>
    <name type="synonym">Fugu rubripes</name>
    <dbReference type="NCBI Taxonomy" id="31033"/>
    <lineage>
        <taxon>Eukaryota</taxon>
        <taxon>Metazoa</taxon>
        <taxon>Chordata</taxon>
        <taxon>Craniata</taxon>
        <taxon>Vertebrata</taxon>
        <taxon>Euteleostomi</taxon>
        <taxon>Actinopterygii</taxon>
        <taxon>Neopterygii</taxon>
        <taxon>Teleostei</taxon>
        <taxon>Neoteleostei</taxon>
        <taxon>Acanthomorphata</taxon>
        <taxon>Eupercaria</taxon>
        <taxon>Tetraodontiformes</taxon>
        <taxon>Tetradontoidea</taxon>
        <taxon>Tetraodontidae</taxon>
        <taxon>Takifugu</taxon>
    </lineage>
</organism>
<accession>A0A3B5KC47</accession>
<dbReference type="AlphaFoldDB" id="A0A3B5KC47"/>
<protein>
    <submittedName>
        <fullName evidence="1">Uncharacterized protein</fullName>
    </submittedName>
</protein>
<keyword evidence="2" id="KW-1185">Reference proteome</keyword>
<reference evidence="1 2" key="1">
    <citation type="journal article" date="2011" name="Genome Biol. Evol.">
        <title>Integration of the genetic map and genome assembly of fugu facilitates insights into distinct features of genome evolution in teleosts and mammals.</title>
        <authorList>
            <person name="Kai W."/>
            <person name="Kikuchi K."/>
            <person name="Tohari S."/>
            <person name="Chew A.K."/>
            <person name="Tay A."/>
            <person name="Fujiwara A."/>
            <person name="Hosoya S."/>
            <person name="Suetake H."/>
            <person name="Naruse K."/>
            <person name="Brenner S."/>
            <person name="Suzuki Y."/>
            <person name="Venkatesh B."/>
        </authorList>
    </citation>
    <scope>NUCLEOTIDE SEQUENCE [LARGE SCALE GENOMIC DNA]</scope>
</reference>
<name>A0A3B5KC47_TAKRU</name>